<sequence length="153" mass="17065">PEAKNESGKEGNRYGPALQRISGLREETHAPEMWPCLLHLWYGVTGGRVQRGAELPCCLIIFQKEDIRPQVQMELLVSKINVLEPQLSILAATSSFLRTQKLSIVGIPTKIGIPKLTNSTSPELLFNSGHHYWEVDLGTSKDWAADIFRESAP</sequence>
<name>A0A8J6DT63_GALPY</name>
<dbReference type="Proteomes" id="UP000700334">
    <property type="component" value="Unassembled WGS sequence"/>
</dbReference>
<feature type="domain" description="RDM" evidence="1">
    <location>
        <begin position="63"/>
        <end position="88"/>
    </location>
</feature>
<keyword evidence="3" id="KW-1185">Reference proteome</keyword>
<dbReference type="EMBL" id="JAGFMF010011586">
    <property type="protein sequence ID" value="KAG8519891.1"/>
    <property type="molecule type" value="Genomic_DNA"/>
</dbReference>
<evidence type="ECO:0000313" key="3">
    <source>
        <dbReference type="Proteomes" id="UP000700334"/>
    </source>
</evidence>
<reference evidence="2" key="1">
    <citation type="journal article" date="2021" name="Evol. Appl.">
        <title>The genome of the Pyrenean desman and the effects of bottlenecks and inbreeding on the genomic landscape of an endangered species.</title>
        <authorList>
            <person name="Escoda L."/>
            <person name="Castresana J."/>
        </authorList>
    </citation>
    <scope>NUCLEOTIDE SEQUENCE</scope>
    <source>
        <strain evidence="2">IBE-C5619</strain>
    </source>
</reference>
<comment type="caution">
    <text evidence="2">The sequence shown here is derived from an EMBL/GenBank/DDBJ whole genome shotgun (WGS) entry which is preliminary data.</text>
</comment>
<protein>
    <recommendedName>
        <fullName evidence="1">RDM domain-containing protein</fullName>
    </recommendedName>
</protein>
<gene>
    <name evidence="2" type="ORF">J0S82_010921</name>
</gene>
<dbReference type="Pfam" id="PF11002">
    <property type="entry name" value="RDM"/>
    <property type="match status" value="1"/>
</dbReference>
<dbReference type="AlphaFoldDB" id="A0A8J6DT63"/>
<accession>A0A8J6DT63</accession>
<evidence type="ECO:0000259" key="1">
    <source>
        <dbReference type="Pfam" id="PF11002"/>
    </source>
</evidence>
<feature type="non-terminal residue" evidence="2">
    <location>
        <position position="1"/>
    </location>
</feature>
<feature type="non-terminal residue" evidence="2">
    <location>
        <position position="153"/>
    </location>
</feature>
<organism evidence="2 3">
    <name type="scientific">Galemys pyrenaicus</name>
    <name type="common">Iberian desman</name>
    <name type="synonym">Pyrenean desman</name>
    <dbReference type="NCBI Taxonomy" id="202257"/>
    <lineage>
        <taxon>Eukaryota</taxon>
        <taxon>Metazoa</taxon>
        <taxon>Chordata</taxon>
        <taxon>Craniata</taxon>
        <taxon>Vertebrata</taxon>
        <taxon>Euteleostomi</taxon>
        <taxon>Mammalia</taxon>
        <taxon>Eutheria</taxon>
        <taxon>Laurasiatheria</taxon>
        <taxon>Eulipotyphla</taxon>
        <taxon>Talpidae</taxon>
        <taxon>Galemys</taxon>
    </lineage>
</organism>
<evidence type="ECO:0000313" key="2">
    <source>
        <dbReference type="EMBL" id="KAG8519891.1"/>
    </source>
</evidence>
<proteinExistence type="predicted"/>
<dbReference type="InterPro" id="IPR022723">
    <property type="entry name" value="RDM_domain_RFPL"/>
</dbReference>